<dbReference type="STRING" id="551115.Aazo_2647"/>
<name>D7DZP9_NOSA0</name>
<gene>
    <name evidence="1" type="ordered locus">Aazo_2647</name>
</gene>
<dbReference type="Proteomes" id="UP000001511">
    <property type="component" value="Chromosome"/>
</dbReference>
<keyword evidence="2" id="KW-1185">Reference proteome</keyword>
<reference evidence="1 2" key="1">
    <citation type="journal article" date="2010" name="PLoS ONE">
        <title>Genome erosion in a nitrogen-fixing vertically transmitted endosymbiotic multicellular cyanobacterium.</title>
        <authorList>
            <person name="Ran L."/>
            <person name="Larsson J."/>
            <person name="Vigil-Stenman T."/>
            <person name="Nylander J.A."/>
            <person name="Ininbergs K."/>
            <person name="Zheng W.W."/>
            <person name="Lapidus A."/>
            <person name="Lowry S."/>
            <person name="Haselkorn R."/>
            <person name="Bergman B."/>
        </authorList>
    </citation>
    <scope>NUCLEOTIDE SEQUENCE [LARGE SCALE GENOMIC DNA]</scope>
    <source>
        <strain evidence="1 2">0708</strain>
    </source>
</reference>
<dbReference type="KEGG" id="naz:Aazo_2647"/>
<dbReference type="EMBL" id="CP002059">
    <property type="protein sequence ID" value="ADI64531.1"/>
    <property type="molecule type" value="Genomic_DNA"/>
</dbReference>
<sequence length="32" mass="3673">MALMLVDDGFCSFTHPTRWAIALMIKIIEDFS</sequence>
<evidence type="ECO:0000313" key="2">
    <source>
        <dbReference type="Proteomes" id="UP000001511"/>
    </source>
</evidence>
<proteinExistence type="predicted"/>
<organism evidence="1 2">
    <name type="scientific">Nostoc azollae (strain 0708)</name>
    <name type="common">Anabaena azollae (strain 0708)</name>
    <dbReference type="NCBI Taxonomy" id="551115"/>
    <lineage>
        <taxon>Bacteria</taxon>
        <taxon>Bacillati</taxon>
        <taxon>Cyanobacteriota</taxon>
        <taxon>Cyanophyceae</taxon>
        <taxon>Nostocales</taxon>
        <taxon>Nostocaceae</taxon>
        <taxon>Trichormus</taxon>
    </lineage>
</organism>
<evidence type="ECO:0000313" key="1">
    <source>
        <dbReference type="EMBL" id="ADI64531.1"/>
    </source>
</evidence>
<protein>
    <submittedName>
        <fullName evidence="1">Uncharacterized protein</fullName>
    </submittedName>
</protein>
<dbReference type="HOGENOM" id="CLU_3390481_0_0_3"/>
<accession>D7DZP9</accession>
<dbReference type="AlphaFoldDB" id="D7DZP9"/>